<dbReference type="GO" id="GO:0015833">
    <property type="term" value="P:peptide transport"/>
    <property type="evidence" value="ECO:0007669"/>
    <property type="project" value="InterPro"/>
</dbReference>
<evidence type="ECO:0000256" key="2">
    <source>
        <dbReference type="ARBA" id="ARBA00022448"/>
    </source>
</evidence>
<dbReference type="SMART" id="SM00382">
    <property type="entry name" value="AAA"/>
    <property type="match status" value="2"/>
</dbReference>
<dbReference type="GO" id="GO:0005524">
    <property type="term" value="F:ATP binding"/>
    <property type="evidence" value="ECO:0007669"/>
    <property type="project" value="UniProtKB-KW"/>
</dbReference>
<gene>
    <name evidence="6" type="ORF">AFA91_15690</name>
</gene>
<dbReference type="AlphaFoldDB" id="A0A0K0X6Y6"/>
<dbReference type="InterPro" id="IPR027417">
    <property type="entry name" value="P-loop_NTPase"/>
</dbReference>
<dbReference type="Gene3D" id="3.40.50.300">
    <property type="entry name" value="P-loop containing nucleotide triphosphate hydrolases"/>
    <property type="match status" value="2"/>
</dbReference>
<dbReference type="InterPro" id="IPR003593">
    <property type="entry name" value="AAA+_ATPase"/>
</dbReference>
<evidence type="ECO:0000256" key="1">
    <source>
        <dbReference type="ARBA" id="ARBA00005417"/>
    </source>
</evidence>
<dbReference type="PANTHER" id="PTHR43776:SF7">
    <property type="entry name" value="D,D-DIPEPTIDE TRANSPORT ATP-BINDING PROTEIN DDPF-RELATED"/>
    <property type="match status" value="1"/>
</dbReference>
<protein>
    <submittedName>
        <fullName evidence="6">ABC transporter ATP-binding protein</fullName>
    </submittedName>
</protein>
<dbReference type="InterPro" id="IPR003439">
    <property type="entry name" value="ABC_transporter-like_ATP-bd"/>
</dbReference>
<dbReference type="CDD" id="cd03257">
    <property type="entry name" value="ABC_NikE_OppD_transporters"/>
    <property type="match status" value="2"/>
</dbReference>
<sequence>MTTTAGVDYEQDTDAEPQATLLEVRGLTVAYGGNLDEPTVADVSFSVRRGQTVAVVGESGSGKSTIVNAVLKLLDRGVAVGGTVRFGGREVLGAPERDVRALRGRRIGYVPQDPTAALNPVRRIDTQIFEAYRASGLPEYADRRQHARLAARLLDSVGIVDPERALRSYPHQLSGGQLQRVLIGIAIAQRPDLIVADEPTSALDVTIQKTILDLIDRLKVETDLSVLFVTHDLSLAAERADTVVVLNGGRVQELGASDAVLRNPGSSYTQRLVADVPGLNRERFGAALRLRDQPAEDRFALQVIDVHKSFRDGGHRTDALKAVSFEIPPARTHALVGESGSGKSTLARVVLRLLQPDAGRVVVDGRDVTELSGRGLRDVHRNLQLVYQNPFTSLDPAHTVGRLVDEPLRRYRIGTRAERRVRAAEVLGLVGLDDTFLGRRPRELSGGQRQRVAIARALTLNPKVLVLDEPTSALDVTVQAQILEVLVDLQVTLGLSYLFISHDLSVVRQIADTVTVLRHGEVQEQGATGEVFDHPATAYTRTLVDSIPLPL</sequence>
<keyword evidence="3" id="KW-0547">Nucleotide-binding</keyword>
<dbReference type="PANTHER" id="PTHR43776">
    <property type="entry name" value="TRANSPORT ATP-BINDING PROTEIN"/>
    <property type="match status" value="1"/>
</dbReference>
<evidence type="ECO:0000256" key="4">
    <source>
        <dbReference type="ARBA" id="ARBA00022840"/>
    </source>
</evidence>
<dbReference type="Pfam" id="PF00005">
    <property type="entry name" value="ABC_tran"/>
    <property type="match status" value="2"/>
</dbReference>
<dbReference type="NCBIfam" id="NF008453">
    <property type="entry name" value="PRK11308.1"/>
    <property type="match status" value="2"/>
</dbReference>
<proteinExistence type="inferred from homology"/>
<organism evidence="6 7">
    <name type="scientific">Mycolicibacterium goodii</name>
    <name type="common">Mycobacterium goodii</name>
    <dbReference type="NCBI Taxonomy" id="134601"/>
    <lineage>
        <taxon>Bacteria</taxon>
        <taxon>Bacillati</taxon>
        <taxon>Actinomycetota</taxon>
        <taxon>Actinomycetes</taxon>
        <taxon>Mycobacteriales</taxon>
        <taxon>Mycobacteriaceae</taxon>
        <taxon>Mycolicibacterium</taxon>
    </lineage>
</organism>
<dbReference type="Proteomes" id="UP000062255">
    <property type="component" value="Chromosome"/>
</dbReference>
<dbReference type="PATRIC" id="fig|134601.6.peg.3259"/>
<keyword evidence="2" id="KW-0813">Transport</keyword>
<feature type="domain" description="ABC transporter" evidence="5">
    <location>
        <begin position="301"/>
        <end position="544"/>
    </location>
</feature>
<reference evidence="6 7" key="1">
    <citation type="submission" date="2015-07" db="EMBL/GenBank/DDBJ databases">
        <title>Complete genome sequence of Mycobacterium goodii X7B, a facultative thermophilic biodesulfurizing bacterium.</title>
        <authorList>
            <person name="Yu B."/>
            <person name="Li F."/>
            <person name="Xu P."/>
        </authorList>
    </citation>
    <scope>NUCLEOTIDE SEQUENCE [LARGE SCALE GENOMIC DNA]</scope>
    <source>
        <strain evidence="6 7">X7B</strain>
    </source>
</reference>
<dbReference type="PROSITE" id="PS00211">
    <property type="entry name" value="ABC_TRANSPORTER_1"/>
    <property type="match status" value="2"/>
</dbReference>
<dbReference type="GO" id="GO:0055085">
    <property type="term" value="P:transmembrane transport"/>
    <property type="evidence" value="ECO:0007669"/>
    <property type="project" value="UniProtKB-ARBA"/>
</dbReference>
<dbReference type="RefSeq" id="WP_049745545.1">
    <property type="nucleotide sequence ID" value="NZ_CP012150.1"/>
</dbReference>
<name>A0A0K0X6Y6_MYCGD</name>
<dbReference type="Pfam" id="PF08352">
    <property type="entry name" value="oligo_HPY"/>
    <property type="match status" value="1"/>
</dbReference>
<dbReference type="PROSITE" id="PS50893">
    <property type="entry name" value="ABC_TRANSPORTER_2"/>
    <property type="match status" value="2"/>
</dbReference>
<dbReference type="EMBL" id="CP012150">
    <property type="protein sequence ID" value="AKS33108.1"/>
    <property type="molecule type" value="Genomic_DNA"/>
</dbReference>
<dbReference type="KEGG" id="mgo:AFA91_15690"/>
<dbReference type="InterPro" id="IPR013563">
    <property type="entry name" value="Oligopep_ABC_C"/>
</dbReference>
<feature type="domain" description="ABC transporter" evidence="5">
    <location>
        <begin position="24"/>
        <end position="273"/>
    </location>
</feature>
<evidence type="ECO:0000256" key="3">
    <source>
        <dbReference type="ARBA" id="ARBA00022741"/>
    </source>
</evidence>
<dbReference type="OrthoDB" id="8036461at2"/>
<evidence type="ECO:0000259" key="5">
    <source>
        <dbReference type="PROSITE" id="PS50893"/>
    </source>
</evidence>
<dbReference type="SUPFAM" id="SSF52540">
    <property type="entry name" value="P-loop containing nucleoside triphosphate hydrolases"/>
    <property type="match status" value="2"/>
</dbReference>
<evidence type="ECO:0000313" key="7">
    <source>
        <dbReference type="Proteomes" id="UP000062255"/>
    </source>
</evidence>
<dbReference type="InterPro" id="IPR017871">
    <property type="entry name" value="ABC_transporter-like_CS"/>
</dbReference>
<comment type="similarity">
    <text evidence="1">Belongs to the ABC transporter superfamily.</text>
</comment>
<dbReference type="STRING" id="134601.AFA91_15690"/>
<keyword evidence="4 6" id="KW-0067">ATP-binding</keyword>
<accession>A0A0K0X6Y6</accession>
<dbReference type="GO" id="GO:0016887">
    <property type="term" value="F:ATP hydrolysis activity"/>
    <property type="evidence" value="ECO:0007669"/>
    <property type="project" value="InterPro"/>
</dbReference>
<evidence type="ECO:0000313" key="6">
    <source>
        <dbReference type="EMBL" id="AKS33108.1"/>
    </source>
</evidence>
<dbReference type="InterPro" id="IPR050319">
    <property type="entry name" value="ABC_transp_ATP-bind"/>
</dbReference>